<name>A0ABT7I8M5_9GAMM</name>
<organism evidence="2 3">
    <name type="scientific">Marinobacter azerbaijanicus</name>
    <dbReference type="NCBI Taxonomy" id="3050455"/>
    <lineage>
        <taxon>Bacteria</taxon>
        <taxon>Pseudomonadati</taxon>
        <taxon>Pseudomonadota</taxon>
        <taxon>Gammaproteobacteria</taxon>
        <taxon>Pseudomonadales</taxon>
        <taxon>Marinobacteraceae</taxon>
        <taxon>Marinobacter</taxon>
    </lineage>
</organism>
<dbReference type="InterPro" id="IPR016875">
    <property type="entry name" value="UCP028200"/>
</dbReference>
<feature type="chain" id="PRO_5045172533" evidence="1">
    <location>
        <begin position="25"/>
        <end position="289"/>
    </location>
</feature>
<comment type="caution">
    <text evidence="2">The sequence shown here is derived from an EMBL/GenBank/DDBJ whole genome shotgun (WGS) entry which is preliminary data.</text>
</comment>
<evidence type="ECO:0000313" key="3">
    <source>
        <dbReference type="Proteomes" id="UP001227964"/>
    </source>
</evidence>
<dbReference type="Proteomes" id="UP001227964">
    <property type="component" value="Unassembled WGS sequence"/>
</dbReference>
<keyword evidence="2" id="KW-0449">Lipoprotein</keyword>
<keyword evidence="1" id="KW-0732">Signal</keyword>
<evidence type="ECO:0000256" key="1">
    <source>
        <dbReference type="SAM" id="SignalP"/>
    </source>
</evidence>
<feature type="signal peptide" evidence="1">
    <location>
        <begin position="1"/>
        <end position="24"/>
    </location>
</feature>
<dbReference type="RefSeq" id="WP_285389363.1">
    <property type="nucleotide sequence ID" value="NZ_JASSVS010000002.1"/>
</dbReference>
<dbReference type="Pfam" id="PF19795">
    <property type="entry name" value="DUF6279"/>
    <property type="match status" value="1"/>
</dbReference>
<evidence type="ECO:0000313" key="2">
    <source>
        <dbReference type="EMBL" id="MDL0430507.1"/>
    </source>
</evidence>
<dbReference type="EMBL" id="JASSVS010000002">
    <property type="protein sequence ID" value="MDL0430507.1"/>
    <property type="molecule type" value="Genomic_DNA"/>
</dbReference>
<protein>
    <submittedName>
        <fullName evidence="2">DUF6279 family lipoprotein</fullName>
    </submittedName>
</protein>
<proteinExistence type="predicted"/>
<dbReference type="PIRSF" id="PIRSF028200">
    <property type="entry name" value="UCP028200"/>
    <property type="match status" value="1"/>
</dbReference>
<dbReference type="PROSITE" id="PS51257">
    <property type="entry name" value="PROKAR_LIPOPROTEIN"/>
    <property type="match status" value="1"/>
</dbReference>
<reference evidence="2 3" key="1">
    <citation type="submission" date="2023-06" db="EMBL/GenBank/DDBJ databases">
        <title>Marinobacter azerbaijanicus a moderately halophilic, isolated from Urmia Lake in Azerbaijan region of Iran.</title>
        <authorList>
            <person name="Sanchez-Porro C."/>
            <person name="Aghdam E.M."/>
            <person name="Saheb S.M."/>
            <person name="Tarhriz V."/>
            <person name="Kazemi E."/>
            <person name="Ammozegar M.A."/>
            <person name="Ventosa A."/>
            <person name="Hejazi M.S."/>
        </authorList>
    </citation>
    <scope>NUCLEOTIDE SEQUENCE [LARGE SCALE GENOMIC DNA]</scope>
    <source>
        <strain evidence="2 3">TBZ242</strain>
    </source>
</reference>
<keyword evidence="3" id="KW-1185">Reference proteome</keyword>
<gene>
    <name evidence="2" type="ORF">QPM17_05185</name>
</gene>
<sequence length="289" mass="33398">MLRTLCIVLTSLLLVAGCSSTKLAYRYADWGIVWWVDDYIPMTSVQESRLEQDIRDLRHWHCSTELPRYSQWLTQLESDVGGGDLDEPTVVWHQEKLFSFLPPLIERATPAVVRLLASLDDEQVRQLAANMEESQKEMEEEFLADDPEKTGAARAERTSERVERWLGPLNGRQRETVRIWSEARGEQTQIWLEGRRNWQQALLGAIEERDSDSFADRISYLIDNNEEVRGERYQQMMSESRPAMAQLMTELLQQADQRHLDHLVARAKELAGDFDTLACVGEDTENQNS</sequence>
<accession>A0ABT7I8M5</accession>